<dbReference type="GO" id="GO:0009897">
    <property type="term" value="C:external side of plasma membrane"/>
    <property type="evidence" value="ECO:0007669"/>
    <property type="project" value="TreeGrafter"/>
</dbReference>
<name>A0A4U1FHL4_MONMO</name>
<evidence type="ECO:0000313" key="7">
    <source>
        <dbReference type="Proteomes" id="UP000308365"/>
    </source>
</evidence>
<dbReference type="GO" id="GO:0006955">
    <property type="term" value="P:immune response"/>
    <property type="evidence" value="ECO:0007669"/>
    <property type="project" value="TreeGrafter"/>
</dbReference>
<feature type="domain" description="Ig-like" evidence="5">
    <location>
        <begin position="22"/>
        <end position="92"/>
    </location>
</feature>
<evidence type="ECO:0000256" key="3">
    <source>
        <dbReference type="SAM" id="MobiDB-lite"/>
    </source>
</evidence>
<dbReference type="PANTHER" id="PTHR11481:SF62">
    <property type="entry name" value="FC RECEPTOR-LIKE PROTEIN 6"/>
    <property type="match status" value="1"/>
</dbReference>
<evidence type="ECO:0000256" key="4">
    <source>
        <dbReference type="SAM" id="Phobius"/>
    </source>
</evidence>
<dbReference type="GO" id="GO:0004888">
    <property type="term" value="F:transmembrane signaling receptor activity"/>
    <property type="evidence" value="ECO:0007669"/>
    <property type="project" value="TreeGrafter"/>
</dbReference>
<sequence length="440" mass="48006">MDHRNQVLPLLSEFFCRCKLDPQHITWLSLQVQPDPVFEGDILTLRCWGRRNAALSQVKFYRDGKFLRLSKDNQPLSTGTATVNSSGRYSCTGQVTYMQYGLRTVGVGSELVCGMRGQVLGDSDSTSHRHRAGPGMCRSSDFTSDSRGLAVQDSPPELRAASSQSCSCLLSVVGARSPLPREGSQRSAWQLLFSLHKEGHTLQDRSLHPELCIPAAEEGDSGLYWCKAALEGGWVQKQESPAGGQGEGRTGRPSPGAWAVGPPGNTHQPSCGAPPLRSSFYLNGDTLRNHMAPHGGAVSFLFLVMSEQDAGDYTCEAENSPRVLSAPTSNNWLVPWLPASLLGMMVIAAALLGICPQPQVERNTYCMSMNENDEGVVYSVVRTIPKESERPAQSARRETDISVIYTEVRRPQLSEVPAKGLKRRSRTQQDPVGDCEGVLC</sequence>
<dbReference type="InterPro" id="IPR013783">
    <property type="entry name" value="Ig-like_fold"/>
</dbReference>
<evidence type="ECO:0000256" key="1">
    <source>
        <dbReference type="ARBA" id="ARBA00022729"/>
    </source>
</evidence>
<dbReference type="PROSITE" id="PS50835">
    <property type="entry name" value="IG_LIKE"/>
    <property type="match status" value="1"/>
</dbReference>
<comment type="caution">
    <text evidence="6">The sequence shown here is derived from an EMBL/GenBank/DDBJ whole genome shotgun (WGS) entry which is preliminary data.</text>
</comment>
<evidence type="ECO:0000259" key="5">
    <source>
        <dbReference type="PROSITE" id="PS50835"/>
    </source>
</evidence>
<feature type="region of interest" description="Disordered" evidence="3">
    <location>
        <begin position="237"/>
        <end position="272"/>
    </location>
</feature>
<keyword evidence="2" id="KW-1015">Disulfide bond</keyword>
<dbReference type="AlphaFoldDB" id="A0A4U1FHL4"/>
<evidence type="ECO:0000313" key="6">
    <source>
        <dbReference type="EMBL" id="TKC48416.1"/>
    </source>
</evidence>
<dbReference type="GO" id="GO:0007166">
    <property type="term" value="P:cell surface receptor signaling pathway"/>
    <property type="evidence" value="ECO:0007669"/>
    <property type="project" value="TreeGrafter"/>
</dbReference>
<dbReference type="InterPro" id="IPR050488">
    <property type="entry name" value="Ig_Fc_receptor"/>
</dbReference>
<organism evidence="6 7">
    <name type="scientific">Monodon monoceros</name>
    <name type="common">Narwhal</name>
    <name type="synonym">Ceratodon monodon</name>
    <dbReference type="NCBI Taxonomy" id="40151"/>
    <lineage>
        <taxon>Eukaryota</taxon>
        <taxon>Metazoa</taxon>
        <taxon>Chordata</taxon>
        <taxon>Craniata</taxon>
        <taxon>Vertebrata</taxon>
        <taxon>Euteleostomi</taxon>
        <taxon>Mammalia</taxon>
        <taxon>Eutheria</taxon>
        <taxon>Laurasiatheria</taxon>
        <taxon>Artiodactyla</taxon>
        <taxon>Whippomorpha</taxon>
        <taxon>Cetacea</taxon>
        <taxon>Odontoceti</taxon>
        <taxon>Monodontidae</taxon>
        <taxon>Monodon</taxon>
    </lineage>
</organism>
<keyword evidence="4" id="KW-0812">Transmembrane</keyword>
<dbReference type="PANTHER" id="PTHR11481">
    <property type="entry name" value="IMMUNOGLOBULIN FC RECEPTOR"/>
    <property type="match status" value="1"/>
</dbReference>
<dbReference type="EMBL" id="RWIC01000162">
    <property type="protein sequence ID" value="TKC48416.1"/>
    <property type="molecule type" value="Genomic_DNA"/>
</dbReference>
<feature type="region of interest" description="Disordered" evidence="3">
    <location>
        <begin position="123"/>
        <end position="155"/>
    </location>
</feature>
<gene>
    <name evidence="6" type="ORF">EI555_001968</name>
</gene>
<dbReference type="Gene3D" id="2.60.40.10">
    <property type="entry name" value="Immunoglobulins"/>
    <property type="match status" value="3"/>
</dbReference>
<protein>
    <recommendedName>
        <fullName evidence="5">Ig-like domain-containing protein</fullName>
    </recommendedName>
</protein>
<keyword evidence="1" id="KW-0732">Signal</keyword>
<dbReference type="InterPro" id="IPR036179">
    <property type="entry name" value="Ig-like_dom_sf"/>
</dbReference>
<dbReference type="SUPFAM" id="SSF48726">
    <property type="entry name" value="Immunoglobulin"/>
    <property type="match status" value="2"/>
</dbReference>
<keyword evidence="4" id="KW-1133">Transmembrane helix</keyword>
<accession>A0A4U1FHL4</accession>
<evidence type="ECO:0000256" key="2">
    <source>
        <dbReference type="ARBA" id="ARBA00023157"/>
    </source>
</evidence>
<dbReference type="CDD" id="cd00096">
    <property type="entry name" value="Ig"/>
    <property type="match status" value="1"/>
</dbReference>
<dbReference type="Proteomes" id="UP000308365">
    <property type="component" value="Unassembled WGS sequence"/>
</dbReference>
<dbReference type="InterPro" id="IPR007110">
    <property type="entry name" value="Ig-like_dom"/>
</dbReference>
<feature type="transmembrane region" description="Helical" evidence="4">
    <location>
        <begin position="332"/>
        <end position="355"/>
    </location>
</feature>
<dbReference type="Pfam" id="PF13895">
    <property type="entry name" value="Ig_2"/>
    <property type="match status" value="1"/>
</dbReference>
<reference evidence="7" key="1">
    <citation type="journal article" date="2019" name="IScience">
        <title>Narwhal Genome Reveals Long-Term Low Genetic Diversity despite Current Large Abundance Size.</title>
        <authorList>
            <person name="Westbury M.V."/>
            <person name="Petersen B."/>
            <person name="Garde E."/>
            <person name="Heide-Jorgensen M.P."/>
            <person name="Lorenzen E.D."/>
        </authorList>
    </citation>
    <scope>NUCLEOTIDE SEQUENCE [LARGE SCALE GENOMIC DNA]</scope>
</reference>
<proteinExistence type="predicted"/>
<keyword evidence="4" id="KW-0472">Membrane</keyword>